<proteinExistence type="predicted"/>
<dbReference type="VEuPathDB" id="TriTrypDB:TEOVI_000861100"/>
<evidence type="ECO:0000313" key="1">
    <source>
        <dbReference type="EMBL" id="SCU66512.1"/>
    </source>
</evidence>
<name>A0A1G4I487_TRYEQ</name>
<dbReference type="EMBL" id="CZPT02000560">
    <property type="protein sequence ID" value="SCU66512.1"/>
    <property type="molecule type" value="Genomic_DNA"/>
</dbReference>
<organism evidence="1 2">
    <name type="scientific">Trypanosoma equiperdum</name>
    <dbReference type="NCBI Taxonomy" id="5694"/>
    <lineage>
        <taxon>Eukaryota</taxon>
        <taxon>Discoba</taxon>
        <taxon>Euglenozoa</taxon>
        <taxon>Kinetoplastea</taxon>
        <taxon>Metakinetoplastina</taxon>
        <taxon>Trypanosomatida</taxon>
        <taxon>Trypanosomatidae</taxon>
        <taxon>Trypanosoma</taxon>
    </lineage>
</organism>
<comment type="caution">
    <text evidence="1">The sequence shown here is derived from an EMBL/GenBank/DDBJ whole genome shotgun (WGS) entry which is preliminary data.</text>
</comment>
<dbReference type="GeneID" id="92382545"/>
<accession>A0A1G4I487</accession>
<dbReference type="Proteomes" id="UP000195570">
    <property type="component" value="Unassembled WGS sequence"/>
</dbReference>
<protein>
    <recommendedName>
        <fullName evidence="3">Trypanosome variant surface glycoprotein (A-type)</fullName>
    </recommendedName>
</protein>
<dbReference type="AlphaFoldDB" id="A0A1G4I487"/>
<evidence type="ECO:0000313" key="2">
    <source>
        <dbReference type="Proteomes" id="UP000195570"/>
    </source>
</evidence>
<dbReference type="RefSeq" id="XP_067077949.1">
    <property type="nucleotide sequence ID" value="XM_067221848.1"/>
</dbReference>
<evidence type="ECO:0008006" key="3">
    <source>
        <dbReference type="Google" id="ProtNLM"/>
    </source>
</evidence>
<gene>
    <name evidence="1" type="ORF">TEOVI_000861100</name>
</gene>
<keyword evidence="2" id="KW-1185">Reference proteome</keyword>
<reference evidence="1" key="1">
    <citation type="submission" date="2016-09" db="EMBL/GenBank/DDBJ databases">
        <authorList>
            <person name="Hebert L."/>
            <person name="Moumen B."/>
        </authorList>
    </citation>
    <scope>NUCLEOTIDE SEQUENCE [LARGE SCALE GENOMIC DNA]</scope>
    <source>
        <strain evidence="1">OVI</strain>
    </source>
</reference>
<sequence length="152" mass="15817">MGDCRSPPELTNTQGNFATANTQTGADCAFKTVHSIKFLQGQPPHGAIRFGAGLCRTSTSELAGDRNWGSKIGELEGVKQHKSTLTDLDTVTAETAAPAFTTTADIKSIINTEAPAAGLADAIKEPVGNKDVTETTKLTRIIKGLFGDVAGA</sequence>